<gene>
    <name evidence="2" type="ORF">F7R15_09715</name>
</gene>
<organism evidence="2 3">
    <name type="scientific">Pseudomonas reinekei</name>
    <dbReference type="NCBI Taxonomy" id="395598"/>
    <lineage>
        <taxon>Bacteria</taxon>
        <taxon>Pseudomonadati</taxon>
        <taxon>Pseudomonadota</taxon>
        <taxon>Gammaproteobacteria</taxon>
        <taxon>Pseudomonadales</taxon>
        <taxon>Pseudomonadaceae</taxon>
        <taxon>Pseudomonas</taxon>
    </lineage>
</organism>
<feature type="transmembrane region" description="Helical" evidence="1">
    <location>
        <begin position="161"/>
        <end position="189"/>
    </location>
</feature>
<name>A0A6H9RU76_PSERE</name>
<feature type="transmembrane region" description="Helical" evidence="1">
    <location>
        <begin position="195"/>
        <end position="217"/>
    </location>
</feature>
<accession>A0A6H9RU76</accession>
<dbReference type="InterPro" id="IPR008875">
    <property type="entry name" value="TraX"/>
</dbReference>
<comment type="caution">
    <text evidence="2">The sequence shown here is derived from an EMBL/GenBank/DDBJ whole genome shotgun (WGS) entry which is preliminary data.</text>
</comment>
<feature type="transmembrane region" description="Helical" evidence="1">
    <location>
        <begin position="256"/>
        <end position="272"/>
    </location>
</feature>
<keyword evidence="1" id="KW-1133">Transmembrane helix</keyword>
<dbReference type="Pfam" id="PF05857">
    <property type="entry name" value="TraX"/>
    <property type="match status" value="1"/>
</dbReference>
<dbReference type="AlphaFoldDB" id="A0A6H9RU76"/>
<evidence type="ECO:0000313" key="3">
    <source>
        <dbReference type="Proteomes" id="UP000460142"/>
    </source>
</evidence>
<keyword evidence="1" id="KW-0472">Membrane</keyword>
<dbReference type="OrthoDB" id="5676588at2"/>
<sequence length="280" mass="31859">MVKRPVVNDGAHFTEDRPGSTRDVAVRKIHNRRTIMHATMHLKQRDGALDLLKWLALFSMVLDHLRYVGYSVDWLYVPGRLAFPWFCLAMAANLARASAVNTQGQWRYLGWLLLFSAVSEVPYRMYIPNPDTLNVLPTLALGLLVARGWQMRALEARLLAVVALLLAAVFWSRLMFGFFGVLLPLALLLVIRRPLYLALVPGLVCLAANQWQVLYYSVRLGNQLAMAAVATCLIAPWLGLFLLRHARDVKPPPMRRWAYALYPVHFLILLVLRQAHAHIF</sequence>
<protein>
    <submittedName>
        <fullName evidence="2">Conjugal transfer protein TraX</fullName>
    </submittedName>
</protein>
<feature type="transmembrane region" description="Helical" evidence="1">
    <location>
        <begin position="75"/>
        <end position="96"/>
    </location>
</feature>
<evidence type="ECO:0000313" key="2">
    <source>
        <dbReference type="EMBL" id="KAB0486185.1"/>
    </source>
</evidence>
<feature type="transmembrane region" description="Helical" evidence="1">
    <location>
        <begin position="108"/>
        <end position="126"/>
    </location>
</feature>
<keyword evidence="1" id="KW-0812">Transmembrane</keyword>
<proteinExistence type="predicted"/>
<evidence type="ECO:0000256" key="1">
    <source>
        <dbReference type="SAM" id="Phobius"/>
    </source>
</evidence>
<feature type="transmembrane region" description="Helical" evidence="1">
    <location>
        <begin position="224"/>
        <end position="244"/>
    </location>
</feature>
<reference evidence="2 3" key="1">
    <citation type="submission" date="2019-09" db="EMBL/GenBank/DDBJ databases">
        <title>Draft genome sequences of 48 bacterial type strains from the CCUG.</title>
        <authorList>
            <person name="Tunovic T."/>
            <person name="Pineiro-Iglesias B."/>
            <person name="Unosson C."/>
            <person name="Inganas E."/>
            <person name="Ohlen M."/>
            <person name="Cardew S."/>
            <person name="Jensie-Markopoulos S."/>
            <person name="Salva-Serra F."/>
            <person name="Jaen-Luchoro D."/>
            <person name="Karlsson R."/>
            <person name="Svensson-Stadler L."/>
            <person name="Chun J."/>
            <person name="Moore E."/>
        </authorList>
    </citation>
    <scope>NUCLEOTIDE SEQUENCE [LARGE SCALE GENOMIC DNA]</scope>
    <source>
        <strain evidence="2 3">CCUG 53116</strain>
    </source>
</reference>
<dbReference type="EMBL" id="VZPS01000005">
    <property type="protein sequence ID" value="KAB0486185.1"/>
    <property type="molecule type" value="Genomic_DNA"/>
</dbReference>
<dbReference type="Proteomes" id="UP000460142">
    <property type="component" value="Unassembled WGS sequence"/>
</dbReference>